<evidence type="ECO:0000313" key="2">
    <source>
        <dbReference type="EMBL" id="VEU75995.1"/>
    </source>
</evidence>
<proteinExistence type="predicted"/>
<sequence>MQTLINSFFIGNLFISIILNGVLMFLFYFFWKLRFSKEISIFALKKVLFLFDNELSYEKDIKRGLIFIQKDFQKELSFFALLFVFPVLGLTWIIVTFVMQNIYSHLSISSENLTFGIISIVIYSIQLLVLSFIYIDYLKILLNLKKAIQKLNLLNEFNHKLKEIPRKEIKRSSIENANSFLYSFYWLNNKGKSSNKKSSFDLAIEDADFLYYKYKSWTVTKSIYYIVYKYSDDESNLFYRYNHSDMYEVFLRINDKLTSENK</sequence>
<name>A0A449B600_9BACT</name>
<dbReference type="KEGG" id="mcou:NCTC10179_00152"/>
<feature type="transmembrane region" description="Helical" evidence="1">
    <location>
        <begin position="115"/>
        <end position="135"/>
    </location>
</feature>
<organism evidence="2 3">
    <name type="scientific">Mycoplasmopsis columboralis</name>
    <dbReference type="NCBI Taxonomy" id="171282"/>
    <lineage>
        <taxon>Bacteria</taxon>
        <taxon>Bacillati</taxon>
        <taxon>Mycoplasmatota</taxon>
        <taxon>Mycoplasmoidales</taxon>
        <taxon>Metamycoplasmataceae</taxon>
        <taxon>Mycoplasmopsis</taxon>
    </lineage>
</organism>
<feature type="transmembrane region" description="Helical" evidence="1">
    <location>
        <begin position="6"/>
        <end position="31"/>
    </location>
</feature>
<evidence type="ECO:0000313" key="3">
    <source>
        <dbReference type="Proteomes" id="UP000289497"/>
    </source>
</evidence>
<dbReference type="Proteomes" id="UP000289497">
    <property type="component" value="Chromosome"/>
</dbReference>
<gene>
    <name evidence="2" type="ORF">NCTC10179_00152</name>
</gene>
<reference evidence="2 3" key="1">
    <citation type="submission" date="2019-01" db="EMBL/GenBank/DDBJ databases">
        <authorList>
            <consortium name="Pathogen Informatics"/>
        </authorList>
    </citation>
    <scope>NUCLEOTIDE SEQUENCE [LARGE SCALE GENOMIC DNA]</scope>
    <source>
        <strain evidence="2 3">NCTC10179</strain>
    </source>
</reference>
<dbReference type="AlphaFoldDB" id="A0A449B600"/>
<keyword evidence="1" id="KW-1133">Transmembrane helix</keyword>
<evidence type="ECO:0000256" key="1">
    <source>
        <dbReference type="SAM" id="Phobius"/>
    </source>
</evidence>
<protein>
    <submittedName>
        <fullName evidence="2">Uncharacterized protein</fullName>
    </submittedName>
</protein>
<dbReference type="EMBL" id="LR215039">
    <property type="protein sequence ID" value="VEU75995.1"/>
    <property type="molecule type" value="Genomic_DNA"/>
</dbReference>
<keyword evidence="1" id="KW-0812">Transmembrane</keyword>
<keyword evidence="3" id="KW-1185">Reference proteome</keyword>
<accession>A0A449B600</accession>
<feature type="transmembrane region" description="Helical" evidence="1">
    <location>
        <begin position="78"/>
        <end position="103"/>
    </location>
</feature>
<keyword evidence="1" id="KW-0472">Membrane</keyword>